<sequence>MNTKEKGKIGEEAAVAYLEDNGYEILKRNYRQRFGEIDIIALDKASREIVFAEVKARGSDVYGFPEEAVGNEKLEKIDKAAQVYLIDKKEECDYRFDCLALEKVPTGFTIKHYKNIGFN</sequence>
<dbReference type="Proteomes" id="UP000034516">
    <property type="component" value="Unassembled WGS sequence"/>
</dbReference>
<dbReference type="HAMAP" id="MF_00048">
    <property type="entry name" value="UPF0102"/>
    <property type="match status" value="1"/>
</dbReference>
<dbReference type="PANTHER" id="PTHR34039">
    <property type="entry name" value="UPF0102 PROTEIN YRAN"/>
    <property type="match status" value="1"/>
</dbReference>
<dbReference type="NCBIfam" id="NF009150">
    <property type="entry name" value="PRK12497.1-3"/>
    <property type="match status" value="1"/>
</dbReference>
<evidence type="ECO:0000256" key="2">
    <source>
        <dbReference type="HAMAP-Rule" id="MF_00048"/>
    </source>
</evidence>
<proteinExistence type="inferred from homology"/>
<dbReference type="Gene3D" id="3.40.1350.10">
    <property type="match status" value="1"/>
</dbReference>
<comment type="similarity">
    <text evidence="1 2">Belongs to the UPF0102 family.</text>
</comment>
<protein>
    <recommendedName>
        <fullName evidence="2">UPF0102 protein UV02_C0003G0005</fullName>
    </recommendedName>
</protein>
<dbReference type="InterPro" id="IPR003509">
    <property type="entry name" value="UPF0102_YraN-like"/>
</dbReference>
<evidence type="ECO:0000313" key="3">
    <source>
        <dbReference type="EMBL" id="KKS43251.1"/>
    </source>
</evidence>
<dbReference type="AlphaFoldDB" id="A0A0G1BA88"/>
<dbReference type="SUPFAM" id="SSF52980">
    <property type="entry name" value="Restriction endonuclease-like"/>
    <property type="match status" value="1"/>
</dbReference>
<accession>A0A0G1BA88</accession>
<dbReference type="CDD" id="cd20736">
    <property type="entry name" value="PoNe_Nuclease"/>
    <property type="match status" value="1"/>
</dbReference>
<comment type="caution">
    <text evidence="3">The sequence shown here is derived from an EMBL/GenBank/DDBJ whole genome shotgun (WGS) entry which is preliminary data.</text>
</comment>
<dbReference type="NCBIfam" id="TIGR00252">
    <property type="entry name" value="YraN family protein"/>
    <property type="match status" value="1"/>
</dbReference>
<evidence type="ECO:0000313" key="4">
    <source>
        <dbReference type="Proteomes" id="UP000034516"/>
    </source>
</evidence>
<name>A0A0G1BA88_9BACT</name>
<dbReference type="InterPro" id="IPR011335">
    <property type="entry name" value="Restrct_endonuc-II-like"/>
</dbReference>
<dbReference type="PANTHER" id="PTHR34039:SF1">
    <property type="entry name" value="UPF0102 PROTEIN YRAN"/>
    <property type="match status" value="1"/>
</dbReference>
<dbReference type="Pfam" id="PF02021">
    <property type="entry name" value="UPF0102"/>
    <property type="match status" value="1"/>
</dbReference>
<reference evidence="3 4" key="1">
    <citation type="journal article" date="2015" name="Nature">
        <title>rRNA introns, odd ribosomes, and small enigmatic genomes across a large radiation of phyla.</title>
        <authorList>
            <person name="Brown C.T."/>
            <person name="Hug L.A."/>
            <person name="Thomas B.C."/>
            <person name="Sharon I."/>
            <person name="Castelle C.J."/>
            <person name="Singh A."/>
            <person name="Wilkins M.J."/>
            <person name="Williams K.H."/>
            <person name="Banfield J.F."/>
        </authorList>
    </citation>
    <scope>NUCLEOTIDE SEQUENCE [LARGE SCALE GENOMIC DNA]</scope>
</reference>
<gene>
    <name evidence="3" type="ORF">UV02_C0003G0005</name>
</gene>
<dbReference type="GO" id="GO:0003676">
    <property type="term" value="F:nucleic acid binding"/>
    <property type="evidence" value="ECO:0007669"/>
    <property type="project" value="InterPro"/>
</dbReference>
<dbReference type="EMBL" id="LCCW01000003">
    <property type="protein sequence ID" value="KKS43251.1"/>
    <property type="molecule type" value="Genomic_DNA"/>
</dbReference>
<evidence type="ECO:0000256" key="1">
    <source>
        <dbReference type="ARBA" id="ARBA00006738"/>
    </source>
</evidence>
<dbReference type="InterPro" id="IPR011856">
    <property type="entry name" value="tRNA_endonuc-like_dom_sf"/>
</dbReference>
<organism evidence="3 4">
    <name type="scientific">Candidatus Kuenenbacteria bacterium GW2011_GWA2_42_15</name>
    <dbReference type="NCBI Taxonomy" id="1618677"/>
    <lineage>
        <taxon>Bacteria</taxon>
        <taxon>Candidatus Kueneniibacteriota</taxon>
    </lineage>
</organism>